<dbReference type="PROSITE" id="PS50206">
    <property type="entry name" value="RHODANESE_3"/>
    <property type="match status" value="1"/>
</dbReference>
<dbReference type="CDD" id="cd00158">
    <property type="entry name" value="RHOD"/>
    <property type="match status" value="1"/>
</dbReference>
<dbReference type="STRING" id="296587.C1EDJ2"/>
<dbReference type="RefSeq" id="XP_002504809.1">
    <property type="nucleotide sequence ID" value="XM_002504763.1"/>
</dbReference>
<accession>C1EDJ2</accession>
<dbReference type="GeneID" id="8247537"/>
<dbReference type="EMBL" id="CP001330">
    <property type="protein sequence ID" value="ACO66067.1"/>
    <property type="molecule type" value="Genomic_DNA"/>
</dbReference>
<dbReference type="eggNOG" id="ENOG502SA8E">
    <property type="taxonomic scope" value="Eukaryota"/>
</dbReference>
<dbReference type="InterPro" id="IPR001763">
    <property type="entry name" value="Rhodanese-like_dom"/>
</dbReference>
<proteinExistence type="predicted"/>
<dbReference type="AlphaFoldDB" id="C1EDJ2"/>
<dbReference type="OrthoDB" id="566238at2759"/>
<dbReference type="InterPro" id="IPR036873">
    <property type="entry name" value="Rhodanese-like_dom_sf"/>
</dbReference>
<dbReference type="OMA" id="RADESFI"/>
<evidence type="ECO:0000313" key="3">
    <source>
        <dbReference type="Proteomes" id="UP000002009"/>
    </source>
</evidence>
<dbReference type="Pfam" id="PF00581">
    <property type="entry name" value="Rhodanese"/>
    <property type="match status" value="1"/>
</dbReference>
<evidence type="ECO:0000313" key="2">
    <source>
        <dbReference type="EMBL" id="ACO66067.1"/>
    </source>
</evidence>
<dbReference type="InParanoid" id="C1EDJ2"/>
<reference evidence="2 3" key="1">
    <citation type="journal article" date="2009" name="Science">
        <title>Green evolution and dynamic adaptations revealed by genomes of the marine picoeukaryotes Micromonas.</title>
        <authorList>
            <person name="Worden A.Z."/>
            <person name="Lee J.H."/>
            <person name="Mock T."/>
            <person name="Rouze P."/>
            <person name="Simmons M.P."/>
            <person name="Aerts A.L."/>
            <person name="Allen A.E."/>
            <person name="Cuvelier M.L."/>
            <person name="Derelle E."/>
            <person name="Everett M.V."/>
            <person name="Foulon E."/>
            <person name="Grimwood J."/>
            <person name="Gundlach H."/>
            <person name="Henrissat B."/>
            <person name="Napoli C."/>
            <person name="McDonald S.M."/>
            <person name="Parker M.S."/>
            <person name="Rombauts S."/>
            <person name="Salamov A."/>
            <person name="Von Dassow P."/>
            <person name="Badger J.H."/>
            <person name="Coutinho P.M."/>
            <person name="Demir E."/>
            <person name="Dubchak I."/>
            <person name="Gentemann C."/>
            <person name="Eikrem W."/>
            <person name="Gready J.E."/>
            <person name="John U."/>
            <person name="Lanier W."/>
            <person name="Lindquist E.A."/>
            <person name="Lucas S."/>
            <person name="Mayer K.F."/>
            <person name="Moreau H."/>
            <person name="Not F."/>
            <person name="Otillar R."/>
            <person name="Panaud O."/>
            <person name="Pangilinan J."/>
            <person name="Paulsen I."/>
            <person name="Piegu B."/>
            <person name="Poliakov A."/>
            <person name="Robbens S."/>
            <person name="Schmutz J."/>
            <person name="Toulza E."/>
            <person name="Wyss T."/>
            <person name="Zelensky A."/>
            <person name="Zhou K."/>
            <person name="Armbrust E.V."/>
            <person name="Bhattacharya D."/>
            <person name="Goodenough U.W."/>
            <person name="Van de Peer Y."/>
            <person name="Grigoriev I.V."/>
        </authorList>
    </citation>
    <scope>NUCLEOTIDE SEQUENCE [LARGE SCALE GENOMIC DNA]</scope>
    <source>
        <strain evidence="3">RCC299 / NOUM17</strain>
    </source>
</reference>
<sequence>MVAEFSSPSVPEITAKALMAQMRDAGTGNPKPYVLVDVRTADERVVSAIPGSISSLEYESDFDAKYRHERVVAYCTIGYRSGKYVEKLIRERGVDAYNLRGSVLAWTHAAGELAEDGGSGAPTKRVHTFGKKWALAAGGYESVWFNVPVVSYVKNLLFRRR</sequence>
<dbReference type="SMART" id="SM00450">
    <property type="entry name" value="RHOD"/>
    <property type="match status" value="1"/>
</dbReference>
<gene>
    <name evidence="2" type="ORF">MICPUN_109108</name>
</gene>
<organism evidence="2 3">
    <name type="scientific">Micromonas commoda (strain RCC299 / NOUM17 / CCMP2709)</name>
    <name type="common">Picoplanktonic green alga</name>
    <dbReference type="NCBI Taxonomy" id="296587"/>
    <lineage>
        <taxon>Eukaryota</taxon>
        <taxon>Viridiplantae</taxon>
        <taxon>Chlorophyta</taxon>
        <taxon>Mamiellophyceae</taxon>
        <taxon>Mamiellales</taxon>
        <taxon>Mamiellaceae</taxon>
        <taxon>Micromonas</taxon>
    </lineage>
</organism>
<evidence type="ECO:0000259" key="1">
    <source>
        <dbReference type="PROSITE" id="PS50206"/>
    </source>
</evidence>
<dbReference type="Gene3D" id="3.40.250.10">
    <property type="entry name" value="Rhodanese-like domain"/>
    <property type="match status" value="1"/>
</dbReference>
<feature type="domain" description="Rhodanese" evidence="1">
    <location>
        <begin position="29"/>
        <end position="115"/>
    </location>
</feature>
<keyword evidence="3" id="KW-1185">Reference proteome</keyword>
<dbReference type="SUPFAM" id="SSF52821">
    <property type="entry name" value="Rhodanese/Cell cycle control phosphatase"/>
    <property type="match status" value="1"/>
</dbReference>
<dbReference type="Proteomes" id="UP000002009">
    <property type="component" value="Chromosome 11"/>
</dbReference>
<protein>
    <recommendedName>
        <fullName evidence="1">Rhodanese domain-containing protein</fullName>
    </recommendedName>
</protein>
<dbReference type="KEGG" id="mis:MICPUN_109108"/>
<name>C1EDJ2_MICCC</name>